<feature type="transmembrane region" description="Helical" evidence="1">
    <location>
        <begin position="20"/>
        <end position="42"/>
    </location>
</feature>
<dbReference type="Proteomes" id="UP000026915">
    <property type="component" value="Chromosome 6"/>
</dbReference>
<dbReference type="EMBL" id="CM001884">
    <property type="protein sequence ID" value="EOY26049.1"/>
    <property type="molecule type" value="Genomic_DNA"/>
</dbReference>
<evidence type="ECO:0000313" key="3">
    <source>
        <dbReference type="Proteomes" id="UP000026915"/>
    </source>
</evidence>
<gene>
    <name evidence="2" type="ORF">TCM_027429</name>
</gene>
<accession>A0A061GG79</accession>
<organism evidence="2 3">
    <name type="scientific">Theobroma cacao</name>
    <name type="common">Cacao</name>
    <name type="synonym">Cocoa</name>
    <dbReference type="NCBI Taxonomy" id="3641"/>
    <lineage>
        <taxon>Eukaryota</taxon>
        <taxon>Viridiplantae</taxon>
        <taxon>Streptophyta</taxon>
        <taxon>Embryophyta</taxon>
        <taxon>Tracheophyta</taxon>
        <taxon>Spermatophyta</taxon>
        <taxon>Magnoliopsida</taxon>
        <taxon>eudicotyledons</taxon>
        <taxon>Gunneridae</taxon>
        <taxon>Pentapetalae</taxon>
        <taxon>rosids</taxon>
        <taxon>malvids</taxon>
        <taxon>Malvales</taxon>
        <taxon>Malvaceae</taxon>
        <taxon>Byttnerioideae</taxon>
        <taxon>Theobroma</taxon>
    </lineage>
</organism>
<protein>
    <submittedName>
        <fullName evidence="2">Uncharacterized protein</fullName>
    </submittedName>
</protein>
<reference evidence="2 3" key="1">
    <citation type="journal article" date="2013" name="Genome Biol.">
        <title>The genome sequence of the most widely cultivated cacao type and its use to identify candidate genes regulating pod color.</title>
        <authorList>
            <person name="Motamayor J.C."/>
            <person name="Mockaitis K."/>
            <person name="Schmutz J."/>
            <person name="Haiminen N."/>
            <person name="Iii D.L."/>
            <person name="Cornejo O."/>
            <person name="Findley S.D."/>
            <person name="Zheng P."/>
            <person name="Utro F."/>
            <person name="Royaert S."/>
            <person name="Saski C."/>
            <person name="Jenkins J."/>
            <person name="Podicheti R."/>
            <person name="Zhao M."/>
            <person name="Scheffler B.E."/>
            <person name="Stack J.C."/>
            <person name="Feltus F.A."/>
            <person name="Mustiga G.M."/>
            <person name="Amores F."/>
            <person name="Phillips W."/>
            <person name="Marelli J.P."/>
            <person name="May G.D."/>
            <person name="Shapiro H."/>
            <person name="Ma J."/>
            <person name="Bustamante C.D."/>
            <person name="Schnell R.J."/>
            <person name="Main D."/>
            <person name="Gilbert D."/>
            <person name="Parida L."/>
            <person name="Kuhn D.N."/>
        </authorList>
    </citation>
    <scope>NUCLEOTIDE SEQUENCE [LARGE SCALE GENOMIC DNA]</scope>
    <source>
        <strain evidence="3">cv. Matina 1-6</strain>
    </source>
</reference>
<keyword evidence="1" id="KW-0812">Transmembrane</keyword>
<keyword evidence="3" id="KW-1185">Reference proteome</keyword>
<evidence type="ECO:0000313" key="2">
    <source>
        <dbReference type="EMBL" id="EOY26049.1"/>
    </source>
</evidence>
<keyword evidence="1" id="KW-0472">Membrane</keyword>
<proteinExistence type="predicted"/>
<dbReference type="Gramene" id="EOY26049">
    <property type="protein sequence ID" value="EOY26049"/>
    <property type="gene ID" value="TCM_027429"/>
</dbReference>
<keyword evidence="1" id="KW-1133">Transmembrane helix</keyword>
<sequence length="77" mass="9332">MNCSFFLDILFFEDFSYVPPFMSCLVHIEFVFLLLFVAFSSWFVYPKAFFFLFTLCCCCLTSFRCSQLFRTEFHFFV</sequence>
<dbReference type="InParanoid" id="A0A061GG79"/>
<evidence type="ECO:0000256" key="1">
    <source>
        <dbReference type="SAM" id="Phobius"/>
    </source>
</evidence>
<feature type="transmembrane region" description="Helical" evidence="1">
    <location>
        <begin position="49"/>
        <end position="69"/>
    </location>
</feature>
<dbReference type="HOGENOM" id="CLU_2643040_0_0_1"/>
<dbReference type="AlphaFoldDB" id="A0A061GG79"/>
<name>A0A061GG79_THECC</name>